<dbReference type="HAMAP" id="MF_00801">
    <property type="entry name" value="Endonuclease_5"/>
    <property type="match status" value="1"/>
</dbReference>
<comment type="subcellular location">
    <subcellularLocation>
        <location evidence="1 6">Cytoplasm</location>
    </subcellularLocation>
</comment>
<keyword evidence="6" id="KW-0460">Magnesium</keyword>
<organism evidence="7 8">
    <name type="scientific">Spartinivicinus marinus</name>
    <dbReference type="NCBI Taxonomy" id="2994442"/>
    <lineage>
        <taxon>Bacteria</taxon>
        <taxon>Pseudomonadati</taxon>
        <taxon>Pseudomonadota</taxon>
        <taxon>Gammaproteobacteria</taxon>
        <taxon>Oceanospirillales</taxon>
        <taxon>Zooshikellaceae</taxon>
        <taxon>Spartinivicinus</taxon>
    </lineage>
</organism>
<dbReference type="InterPro" id="IPR007581">
    <property type="entry name" value="Endonuclease-V"/>
</dbReference>
<dbReference type="AlphaFoldDB" id="A0A853ICK8"/>
<evidence type="ECO:0000256" key="1">
    <source>
        <dbReference type="ARBA" id="ARBA00004496"/>
    </source>
</evidence>
<evidence type="ECO:0000256" key="6">
    <source>
        <dbReference type="HAMAP-Rule" id="MF_00801"/>
    </source>
</evidence>
<dbReference type="EMBL" id="JACCKB010000023">
    <property type="protein sequence ID" value="NYZ67257.1"/>
    <property type="molecule type" value="Genomic_DNA"/>
</dbReference>
<keyword evidence="6" id="KW-0227">DNA damage</keyword>
<dbReference type="RefSeq" id="WP_180569280.1">
    <property type="nucleotide sequence ID" value="NZ_JACCKB010000023.1"/>
</dbReference>
<dbReference type="Proteomes" id="UP000569732">
    <property type="component" value="Unassembled WGS sequence"/>
</dbReference>
<keyword evidence="6" id="KW-0479">Metal-binding</keyword>
<evidence type="ECO:0000256" key="3">
    <source>
        <dbReference type="ARBA" id="ARBA00022722"/>
    </source>
</evidence>
<keyword evidence="5 6" id="KW-0378">Hydrolase</keyword>
<dbReference type="GO" id="GO:0005737">
    <property type="term" value="C:cytoplasm"/>
    <property type="evidence" value="ECO:0007669"/>
    <property type="project" value="UniProtKB-SubCell"/>
</dbReference>
<keyword evidence="4 6" id="KW-0255">Endonuclease</keyword>
<comment type="function">
    <text evidence="6">DNA repair enzyme involved in the repair of deaminated bases. Selectively cleaves double-stranded DNA at the second phosphodiester bond 3' to a deoxyinosine leaving behind the intact lesion on the nicked DNA.</text>
</comment>
<accession>A0A853ICK8</accession>
<protein>
    <recommendedName>
        <fullName evidence="6">Endonuclease V</fullName>
        <ecNumber evidence="6">3.1.21.7</ecNumber>
    </recommendedName>
    <alternativeName>
        <fullName evidence="6">Deoxyinosine 3'endonuclease</fullName>
    </alternativeName>
    <alternativeName>
        <fullName evidence="6">Deoxyribonuclease V</fullName>
        <shortName evidence="6">DNase V</shortName>
    </alternativeName>
</protein>
<proteinExistence type="inferred from homology"/>
<dbReference type="GO" id="GO:0003727">
    <property type="term" value="F:single-stranded RNA binding"/>
    <property type="evidence" value="ECO:0007669"/>
    <property type="project" value="TreeGrafter"/>
</dbReference>
<dbReference type="GO" id="GO:0043737">
    <property type="term" value="F:deoxyribonuclease V activity"/>
    <property type="evidence" value="ECO:0007669"/>
    <property type="project" value="UniProtKB-UniRule"/>
</dbReference>
<keyword evidence="2 6" id="KW-0963">Cytoplasm</keyword>
<dbReference type="PANTHER" id="PTHR28511">
    <property type="entry name" value="ENDONUCLEASE V"/>
    <property type="match status" value="1"/>
</dbReference>
<dbReference type="NCBIfam" id="NF008629">
    <property type="entry name" value="PRK11617.1"/>
    <property type="match status" value="1"/>
</dbReference>
<comment type="caution">
    <text evidence="7">The sequence shown here is derived from an EMBL/GenBank/DDBJ whole genome shotgun (WGS) entry which is preliminary data.</text>
</comment>
<evidence type="ECO:0000256" key="5">
    <source>
        <dbReference type="ARBA" id="ARBA00022801"/>
    </source>
</evidence>
<keyword evidence="3 6" id="KW-0540">Nuclease</keyword>
<evidence type="ECO:0000313" key="7">
    <source>
        <dbReference type="EMBL" id="NYZ67257.1"/>
    </source>
</evidence>
<comment type="cofactor">
    <cofactor evidence="6">
        <name>Mg(2+)</name>
        <dbReference type="ChEBI" id="CHEBI:18420"/>
    </cofactor>
</comment>
<dbReference type="Pfam" id="PF04493">
    <property type="entry name" value="Endonuclease_5"/>
    <property type="match status" value="1"/>
</dbReference>
<comment type="catalytic activity">
    <reaction evidence="6">
        <text>Endonucleolytic cleavage at apurinic or apyrimidinic sites to products with a 5'-phosphate.</text>
        <dbReference type="EC" id="3.1.21.7"/>
    </reaction>
</comment>
<gene>
    <name evidence="6 7" type="primary">nfi</name>
    <name evidence="7" type="ORF">H0A36_14660</name>
</gene>
<comment type="similarity">
    <text evidence="6">Belongs to the endonuclease V family.</text>
</comment>
<reference evidence="7 8" key="1">
    <citation type="submission" date="2020-07" db="EMBL/GenBank/DDBJ databases">
        <title>Endozoicomonas sp. nov., isolated from sediment.</title>
        <authorList>
            <person name="Gu T."/>
        </authorList>
    </citation>
    <scope>NUCLEOTIDE SEQUENCE [LARGE SCALE GENOMIC DNA]</scope>
    <source>
        <strain evidence="7 8">SM1973</strain>
    </source>
</reference>
<dbReference type="GO" id="GO:0006281">
    <property type="term" value="P:DNA repair"/>
    <property type="evidence" value="ECO:0007669"/>
    <property type="project" value="UniProtKB-UniRule"/>
</dbReference>
<dbReference type="EC" id="3.1.21.7" evidence="6"/>
<keyword evidence="6" id="KW-0234">DNA repair</keyword>
<dbReference type="CDD" id="cd06559">
    <property type="entry name" value="Endonuclease_V"/>
    <property type="match status" value="1"/>
</dbReference>
<keyword evidence="8" id="KW-1185">Reference proteome</keyword>
<dbReference type="Gene3D" id="3.30.2170.10">
    <property type="entry name" value="archaeoglobus fulgidus dsm 4304 superfamily"/>
    <property type="match status" value="1"/>
</dbReference>
<feature type="binding site" evidence="6">
    <location>
        <position position="44"/>
    </location>
    <ligand>
        <name>Mg(2+)</name>
        <dbReference type="ChEBI" id="CHEBI:18420"/>
    </ligand>
</feature>
<feature type="binding site" evidence="6">
    <location>
        <position position="112"/>
    </location>
    <ligand>
        <name>Mg(2+)</name>
        <dbReference type="ChEBI" id="CHEBI:18420"/>
    </ligand>
</feature>
<evidence type="ECO:0000313" key="8">
    <source>
        <dbReference type="Proteomes" id="UP000569732"/>
    </source>
</evidence>
<evidence type="ECO:0000256" key="2">
    <source>
        <dbReference type="ARBA" id="ARBA00022490"/>
    </source>
</evidence>
<name>A0A853ICK8_9GAMM</name>
<feature type="site" description="Interaction with target DNA" evidence="6">
    <location>
        <position position="82"/>
    </location>
</feature>
<dbReference type="PANTHER" id="PTHR28511:SF1">
    <property type="entry name" value="ENDONUCLEASE V"/>
    <property type="match status" value="1"/>
</dbReference>
<sequence>MKPVIEPHPWDLAEAEALELQGQLAAKVIKEDKFSEIHYVAGVDVAYEKHSNQLIAAVVVLNASTLQIVETATASGFAQFPYIPGLFSFRELPPLIKALEKLSMEPDLIICDGQGIAHPRRFGLACHLGVLYNIPTIGCGKTRLIGEAGTIERVRGSCAELIDNEEVIGCVLRTQSDVKPIYVSIGHRVCLATACEWILKLSPKYRLPETTRQADQLVNKLMTKANNG</sequence>
<dbReference type="GO" id="GO:0000287">
    <property type="term" value="F:magnesium ion binding"/>
    <property type="evidence" value="ECO:0007669"/>
    <property type="project" value="UniProtKB-UniRule"/>
</dbReference>
<evidence type="ECO:0000256" key="4">
    <source>
        <dbReference type="ARBA" id="ARBA00022759"/>
    </source>
</evidence>
<dbReference type="GO" id="GO:0016891">
    <property type="term" value="F:RNA endonuclease activity producing 5'-phosphomonoesters, hydrolytic mechanism"/>
    <property type="evidence" value="ECO:0007669"/>
    <property type="project" value="TreeGrafter"/>
</dbReference>